<evidence type="ECO:0000313" key="4">
    <source>
        <dbReference type="Proteomes" id="UP001160499"/>
    </source>
</evidence>
<dbReference type="PANTHER" id="PTHR23088:SF27">
    <property type="entry name" value="DEAMINATED GLUTATHIONE AMIDASE"/>
    <property type="match status" value="1"/>
</dbReference>
<feature type="domain" description="CN hydrolase" evidence="2">
    <location>
        <begin position="13"/>
        <end position="258"/>
    </location>
</feature>
<gene>
    <name evidence="3" type="ORF">M2283_008944</name>
</gene>
<dbReference type="GO" id="GO:0047588">
    <property type="term" value="F:5-aminopentanamidase activity"/>
    <property type="evidence" value="ECO:0007669"/>
    <property type="project" value="UniProtKB-EC"/>
</dbReference>
<dbReference type="EMBL" id="JARXVH010000024">
    <property type="protein sequence ID" value="MDH6221597.1"/>
    <property type="molecule type" value="Genomic_DNA"/>
</dbReference>
<dbReference type="Gene3D" id="3.60.110.10">
    <property type="entry name" value="Carbon-nitrogen hydrolase"/>
    <property type="match status" value="1"/>
</dbReference>
<dbReference type="Proteomes" id="UP001160499">
    <property type="component" value="Unassembled WGS sequence"/>
</dbReference>
<dbReference type="Pfam" id="PF00795">
    <property type="entry name" value="CN_hydrolase"/>
    <property type="match status" value="1"/>
</dbReference>
<dbReference type="PANTHER" id="PTHR23088">
    <property type="entry name" value="NITRILASE-RELATED"/>
    <property type="match status" value="1"/>
</dbReference>
<comment type="caution">
    <text evidence="3">The sequence shown here is derived from an EMBL/GenBank/DDBJ whole genome shotgun (WGS) entry which is preliminary data.</text>
</comment>
<dbReference type="InterPro" id="IPR001110">
    <property type="entry name" value="UPF0012_CS"/>
</dbReference>
<dbReference type="InterPro" id="IPR036526">
    <property type="entry name" value="C-N_Hydrolase_sf"/>
</dbReference>
<proteinExistence type="inferred from homology"/>
<reference evidence="3 4" key="1">
    <citation type="submission" date="2023-04" db="EMBL/GenBank/DDBJ databases">
        <title>Forest soil microbial communities from Buena Vista Peninsula, Colon Province, Panama.</title>
        <authorList>
            <person name="Bouskill N."/>
        </authorList>
    </citation>
    <scope>NUCLEOTIDE SEQUENCE [LARGE SCALE GENOMIC DNA]</scope>
    <source>
        <strain evidence="3 4">GGS1</strain>
    </source>
</reference>
<keyword evidence="3" id="KW-0378">Hydrolase</keyword>
<dbReference type="InterPro" id="IPR003010">
    <property type="entry name" value="C-N_Hydrolase"/>
</dbReference>
<sequence>MRPPPLTLPSAPLRLAAVQTEAVPGDVAGNAGRAAGLVSAAAREGARVAVLPELHLPGYDLTALAQDTRSEIMCDEAGRVWDARLEPLTGAAVQGAVAVLAGAAVRSPDGALANSTLLVTPEGIVSVLYDKENLWHADEAALFRPGRAGGCLEVDGWRLGIAICYDMSFPEHARSATAAGAHAYLCSSAFAAGNEPRAAVYMAARALENTVYSVFVNPVGGPLGRPAAGGSAVHGPDGAIVTQAHGVREQTLLTDLDPAAIANVRQFLHMLAEFRARQPVHEEGKSHPTLRRVG</sequence>
<dbReference type="CDD" id="cd07197">
    <property type="entry name" value="nitrilase"/>
    <property type="match status" value="1"/>
</dbReference>
<protein>
    <submittedName>
        <fullName evidence="3">Amidohydrolase</fullName>
        <ecNumber evidence="3">3.5.1.30</ecNumber>
    </submittedName>
</protein>
<dbReference type="EC" id="3.5.1.30" evidence="3"/>
<accession>A0ABT6LZ64</accession>
<name>A0ABT6LZ64_9ACTN</name>
<dbReference type="PROSITE" id="PS01227">
    <property type="entry name" value="UPF0012"/>
    <property type="match status" value="1"/>
</dbReference>
<organism evidence="3 4">
    <name type="scientific">Streptomyces pseudovenezuelae</name>
    <dbReference type="NCBI Taxonomy" id="67350"/>
    <lineage>
        <taxon>Bacteria</taxon>
        <taxon>Bacillati</taxon>
        <taxon>Actinomycetota</taxon>
        <taxon>Actinomycetes</taxon>
        <taxon>Kitasatosporales</taxon>
        <taxon>Streptomycetaceae</taxon>
        <taxon>Streptomyces</taxon>
        <taxon>Streptomyces aurantiacus group</taxon>
    </lineage>
</organism>
<comment type="similarity">
    <text evidence="1">Belongs to the carbon-nitrogen hydrolase superfamily. NIT1/NIT2 family.</text>
</comment>
<evidence type="ECO:0000313" key="3">
    <source>
        <dbReference type="EMBL" id="MDH6221597.1"/>
    </source>
</evidence>
<dbReference type="PROSITE" id="PS50263">
    <property type="entry name" value="CN_HYDROLASE"/>
    <property type="match status" value="1"/>
</dbReference>
<evidence type="ECO:0000259" key="2">
    <source>
        <dbReference type="PROSITE" id="PS50263"/>
    </source>
</evidence>
<keyword evidence="4" id="KW-1185">Reference proteome</keyword>
<evidence type="ECO:0000256" key="1">
    <source>
        <dbReference type="ARBA" id="ARBA00010613"/>
    </source>
</evidence>
<dbReference type="SUPFAM" id="SSF56317">
    <property type="entry name" value="Carbon-nitrogen hydrolase"/>
    <property type="match status" value="1"/>
</dbReference>